<dbReference type="Proteomes" id="UP001501521">
    <property type="component" value="Unassembled WGS sequence"/>
</dbReference>
<dbReference type="EMBL" id="BAABLV010000063">
    <property type="protein sequence ID" value="GAA4909451.1"/>
    <property type="molecule type" value="Genomic_DNA"/>
</dbReference>
<proteinExistence type="predicted"/>
<evidence type="ECO:0000313" key="2">
    <source>
        <dbReference type="Proteomes" id="UP001501521"/>
    </source>
</evidence>
<evidence type="ECO:0000313" key="1">
    <source>
        <dbReference type="EMBL" id="GAA4909451.1"/>
    </source>
</evidence>
<sequence length="74" mass="7975">MSIATAIANQSTPVEELGLRLVGRHILHHASLLEVTAFDNGQLHTVIGPVSIEDASNAVLSRSREPSCRCTARR</sequence>
<reference evidence="2" key="1">
    <citation type="journal article" date="2019" name="Int. J. Syst. Evol. Microbiol.">
        <title>The Global Catalogue of Microorganisms (GCM) 10K type strain sequencing project: providing services to taxonomists for standard genome sequencing and annotation.</title>
        <authorList>
            <consortium name="The Broad Institute Genomics Platform"/>
            <consortium name="The Broad Institute Genome Sequencing Center for Infectious Disease"/>
            <person name="Wu L."/>
            <person name="Ma J."/>
        </authorList>
    </citation>
    <scope>NUCLEOTIDE SEQUENCE [LARGE SCALE GENOMIC DNA]</scope>
    <source>
        <strain evidence="2">JCM 19125</strain>
    </source>
</reference>
<comment type="caution">
    <text evidence="1">The sequence shown here is derived from an EMBL/GenBank/DDBJ whole genome shotgun (WGS) entry which is preliminary data.</text>
</comment>
<name>A0ABP9FMP3_9ACTN</name>
<accession>A0ABP9FMP3</accession>
<protein>
    <submittedName>
        <fullName evidence="1">Uncharacterized protein</fullName>
    </submittedName>
</protein>
<dbReference type="RefSeq" id="WP_345584484.1">
    <property type="nucleotide sequence ID" value="NZ_BAABLV010000063.1"/>
</dbReference>
<organism evidence="1 2">
    <name type="scientific">Tessaracoccus lubricantis</name>
    <dbReference type="NCBI Taxonomy" id="545543"/>
    <lineage>
        <taxon>Bacteria</taxon>
        <taxon>Bacillati</taxon>
        <taxon>Actinomycetota</taxon>
        <taxon>Actinomycetes</taxon>
        <taxon>Propionibacteriales</taxon>
        <taxon>Propionibacteriaceae</taxon>
        <taxon>Tessaracoccus</taxon>
    </lineage>
</organism>
<gene>
    <name evidence="1" type="ORF">GCM10025789_30890</name>
</gene>
<keyword evidence="2" id="KW-1185">Reference proteome</keyword>